<dbReference type="Gene3D" id="3.40.720.10">
    <property type="entry name" value="Alkaline Phosphatase, subunit A"/>
    <property type="match status" value="1"/>
</dbReference>
<organism evidence="3 4">
    <name type="scientific">Marinobacter koreensis</name>
    <dbReference type="NCBI Taxonomy" id="335974"/>
    <lineage>
        <taxon>Bacteria</taxon>
        <taxon>Pseudomonadati</taxon>
        <taxon>Pseudomonadota</taxon>
        <taxon>Gammaproteobacteria</taxon>
        <taxon>Pseudomonadales</taxon>
        <taxon>Marinobacteraceae</taxon>
        <taxon>Marinobacter</taxon>
    </lineage>
</organism>
<feature type="transmembrane region" description="Helical" evidence="1">
    <location>
        <begin position="111"/>
        <end position="140"/>
    </location>
</feature>
<keyword evidence="1" id="KW-0472">Membrane</keyword>
<reference evidence="4" key="1">
    <citation type="journal article" date="2019" name="Int. J. Syst. Evol. Microbiol.">
        <title>The Global Catalogue of Microorganisms (GCM) 10K type strain sequencing project: providing services to taxonomists for standard genome sequencing and annotation.</title>
        <authorList>
            <consortium name="The Broad Institute Genomics Platform"/>
            <consortium name="The Broad Institute Genome Sequencing Center for Infectious Disease"/>
            <person name="Wu L."/>
            <person name="Ma J."/>
        </authorList>
    </citation>
    <scope>NUCLEOTIDE SEQUENCE [LARGE SCALE GENOMIC DNA]</scope>
    <source>
        <strain evidence="4">CGMCC 4.1799</strain>
    </source>
</reference>
<dbReference type="InterPro" id="IPR040423">
    <property type="entry name" value="PEA_transferase"/>
</dbReference>
<keyword evidence="4" id="KW-1185">Reference proteome</keyword>
<dbReference type="PANTHER" id="PTHR30443">
    <property type="entry name" value="INNER MEMBRANE PROTEIN"/>
    <property type="match status" value="1"/>
</dbReference>
<proteinExistence type="predicted"/>
<protein>
    <submittedName>
        <fullName evidence="3">Sulfatase-like hydrolase/transferase</fullName>
    </submittedName>
</protein>
<dbReference type="RefSeq" id="WP_248160530.1">
    <property type="nucleotide sequence ID" value="NZ_JAKZAJ010000006.1"/>
</dbReference>
<dbReference type="Pfam" id="PF00884">
    <property type="entry name" value="Sulfatase"/>
    <property type="match status" value="1"/>
</dbReference>
<feature type="transmembrane region" description="Helical" evidence="1">
    <location>
        <begin position="73"/>
        <end position="91"/>
    </location>
</feature>
<evidence type="ECO:0000259" key="2">
    <source>
        <dbReference type="Pfam" id="PF00884"/>
    </source>
</evidence>
<accession>A0ABW0RMM8</accession>
<feature type="transmembrane region" description="Helical" evidence="1">
    <location>
        <begin position="152"/>
        <end position="174"/>
    </location>
</feature>
<feature type="transmembrane region" description="Helical" evidence="1">
    <location>
        <begin position="42"/>
        <end position="64"/>
    </location>
</feature>
<dbReference type="PANTHER" id="PTHR30443:SF2">
    <property type="entry name" value="PHOSPHOETHANOLAMINE TRANSFERASE EPTC"/>
    <property type="match status" value="1"/>
</dbReference>
<evidence type="ECO:0000313" key="4">
    <source>
        <dbReference type="Proteomes" id="UP001596055"/>
    </source>
</evidence>
<name>A0ABW0RMM8_9GAMM</name>
<feature type="domain" description="Sulfatase N-terminal" evidence="2">
    <location>
        <begin position="216"/>
        <end position="503"/>
    </location>
</feature>
<sequence length="549" mass="61991">MSNHGLRKAIGLGSVAILLALELSMFEDFSYPFRILWSQDRITELLLSVAVLLWSLAGVFFLFFSGRSLFRKITLPFFIFFFLSNIGSFLVSKSPIDFQQADLIVSYFQWWAGAVVENIGLAVLPLFIILVPLIILIERLPSLLTCGIPGKFFAVPVSVVPLVVTVLLTSNGLFDRFPSFFRVPALLVFAGQSDLYEGERSVANYSGPIEPDVEKIVMIVDESIRADILGINGYKKDTTPYLRSSQKGLVNFGLAASASNCSDYSNLIIRSGIRKGAIPDQDQASLKAPSIWQFTHRAGYYNVYLDAQSEEEWANYQNFMNQNEAIFIDEIARLRQDIAYNSDLAVRDRLIDLLKQPGKSFIILNKYGIHFPYFRSYPREFNLFTPALVPGEPMDDREKSLNSFMNGIRWSVDDWFKSLLSESGGFRKYVIIYTSDHGQNIVDDGTLATHCRPRATRYEGVVPMMVFSNDAETLGRFKSAQATSYNRTSHFQIFPTLLKLAGYNESWVRSHYGPSLSQSPGTPPEFFVGDAFGRGSVRKWISIFPMERK</sequence>
<dbReference type="Proteomes" id="UP001596055">
    <property type="component" value="Unassembled WGS sequence"/>
</dbReference>
<gene>
    <name evidence="3" type="ORF">ACFPQA_13490</name>
</gene>
<keyword evidence="1" id="KW-0812">Transmembrane</keyword>
<dbReference type="EMBL" id="JBHSNL010000004">
    <property type="protein sequence ID" value="MFC5546074.1"/>
    <property type="molecule type" value="Genomic_DNA"/>
</dbReference>
<dbReference type="SUPFAM" id="SSF53649">
    <property type="entry name" value="Alkaline phosphatase-like"/>
    <property type="match status" value="1"/>
</dbReference>
<evidence type="ECO:0000313" key="3">
    <source>
        <dbReference type="EMBL" id="MFC5546074.1"/>
    </source>
</evidence>
<comment type="caution">
    <text evidence="3">The sequence shown here is derived from an EMBL/GenBank/DDBJ whole genome shotgun (WGS) entry which is preliminary data.</text>
</comment>
<evidence type="ECO:0000256" key="1">
    <source>
        <dbReference type="SAM" id="Phobius"/>
    </source>
</evidence>
<dbReference type="InterPro" id="IPR017850">
    <property type="entry name" value="Alkaline_phosphatase_core_sf"/>
</dbReference>
<dbReference type="InterPro" id="IPR000917">
    <property type="entry name" value="Sulfatase_N"/>
</dbReference>
<keyword evidence="1" id="KW-1133">Transmembrane helix</keyword>